<dbReference type="SUPFAM" id="SSF57196">
    <property type="entry name" value="EGF/Laminin"/>
    <property type="match status" value="5"/>
</dbReference>
<dbReference type="PROSITE" id="PS01186">
    <property type="entry name" value="EGF_2"/>
    <property type="match status" value="2"/>
</dbReference>
<dbReference type="InterPro" id="IPR000742">
    <property type="entry name" value="EGF"/>
</dbReference>
<dbReference type="InterPro" id="IPR013032">
    <property type="entry name" value="EGF-like_CS"/>
</dbReference>
<dbReference type="GO" id="GO:0005509">
    <property type="term" value="F:calcium ion binding"/>
    <property type="evidence" value="ECO:0007669"/>
    <property type="project" value="InterPro"/>
</dbReference>
<dbReference type="PANTHER" id="PTHR45836:SF23">
    <property type="entry name" value="NEUROGENIC LOCUS NOTCH HOMOLOG PROTEIN 1"/>
    <property type="match status" value="1"/>
</dbReference>
<organism evidence="8 9">
    <name type="scientific">Nesidiocoris tenuis</name>
    <dbReference type="NCBI Taxonomy" id="355587"/>
    <lineage>
        <taxon>Eukaryota</taxon>
        <taxon>Metazoa</taxon>
        <taxon>Ecdysozoa</taxon>
        <taxon>Arthropoda</taxon>
        <taxon>Hexapoda</taxon>
        <taxon>Insecta</taxon>
        <taxon>Pterygota</taxon>
        <taxon>Neoptera</taxon>
        <taxon>Paraneoptera</taxon>
        <taxon>Hemiptera</taxon>
        <taxon>Heteroptera</taxon>
        <taxon>Panheteroptera</taxon>
        <taxon>Cimicomorpha</taxon>
        <taxon>Miridae</taxon>
        <taxon>Dicyphina</taxon>
        <taxon>Nesidiocoris</taxon>
    </lineage>
</organism>
<feature type="disulfide bond" evidence="6">
    <location>
        <begin position="574"/>
        <end position="583"/>
    </location>
</feature>
<dbReference type="Pfam" id="PF00008">
    <property type="entry name" value="EGF"/>
    <property type="match status" value="2"/>
</dbReference>
<evidence type="ECO:0000256" key="5">
    <source>
        <dbReference type="ARBA" id="ARBA00023180"/>
    </source>
</evidence>
<dbReference type="GO" id="GO:0007219">
    <property type="term" value="P:Notch signaling pathway"/>
    <property type="evidence" value="ECO:0007669"/>
    <property type="project" value="TreeGrafter"/>
</dbReference>
<dbReference type="InterPro" id="IPR051355">
    <property type="entry name" value="Notch/Slit_guidance"/>
</dbReference>
<dbReference type="PANTHER" id="PTHR45836">
    <property type="entry name" value="SLIT HOMOLOG"/>
    <property type="match status" value="1"/>
</dbReference>
<evidence type="ECO:0000259" key="7">
    <source>
        <dbReference type="PROSITE" id="PS50026"/>
    </source>
</evidence>
<evidence type="ECO:0000313" key="9">
    <source>
        <dbReference type="Proteomes" id="UP000479000"/>
    </source>
</evidence>
<reference evidence="8 9" key="1">
    <citation type="submission" date="2020-02" db="EMBL/GenBank/DDBJ databases">
        <authorList>
            <person name="Ferguson B K."/>
        </authorList>
    </citation>
    <scope>NUCLEOTIDE SEQUENCE [LARGE SCALE GENOMIC DNA]</scope>
</reference>
<dbReference type="SMART" id="SM00179">
    <property type="entry name" value="EGF_CA"/>
    <property type="match status" value="5"/>
</dbReference>
<keyword evidence="4 6" id="KW-1015">Disulfide bond</keyword>
<dbReference type="Proteomes" id="UP000479000">
    <property type="component" value="Unassembled WGS sequence"/>
</dbReference>
<dbReference type="CDD" id="cd00054">
    <property type="entry name" value="EGF_CA"/>
    <property type="match status" value="5"/>
</dbReference>
<dbReference type="SMART" id="SM00181">
    <property type="entry name" value="EGF"/>
    <property type="match status" value="7"/>
</dbReference>
<sequence length="703" mass="78289">MGDPSDGLATPLPPRRLTLSDRLQSTKVYPAQERPAPRLLARPTNSSTKIALRLARNSEQSLRIVATGNPVAVVAPTQLLIEQWLSCLWPAVAGERGVTSLRTQLLTAALYQHVRGRVLPAPQPLSHGSGAPMSERRYLPGSDFAPPWSSEFLVLLPHRLFGLTLRDTHSQFMRFEPLSQRRHLHVAQSGKIFVHLLSRVYRFHVFPKIRQLRIQLVRPLTVRNRCVVHLLDRCMCEPGYTGINCESEYFPCDPSPCQNGVCKQVDSLNYECKCPTEKWPFFHFCRFVRGAEEGYEVAIGGDPFPQSTAILCGRYLVRDIAARLHLHLRQGLCQSRYVSSHYIANYVCYNSLYWNSGPRSVYYAMSTTVVMSAIGAFPLLASIDWFRGKNCEENIDDCPGNLCQNNATCLDDVNRYRCVCPPTYTGEFCEQDLDECSLRPSVCHNGATCTNTIGGYSCICVNGWTGKDCSENIDDCQGAACFNGATCIDRVGSFYCQCTPGKTVQSTNFNFHPTLWPCGSEPKACTEIISADDRATETNCCFWRSSNSFLDVAGSPCEHDGVCVNTPGSFMCNCTQGFTGPRCETNVNECESHPCQNDGSCLDDPGTFRCVCMPGIFCGQWILCPYMEPRSSTKSSTGHSRIPTPPNSPHELLDGGTLAANASRLPVGFEIAREARGSPPSSRRPWRKMFQNEYFPNQLWAIR</sequence>
<comment type="caution">
    <text evidence="6">Lacks conserved residue(s) required for the propagation of feature annotation.</text>
</comment>
<dbReference type="FunFam" id="2.10.25.10:FF:000472">
    <property type="entry name" value="Uncharacterized protein, isoform A"/>
    <property type="match status" value="1"/>
</dbReference>
<dbReference type="FunFam" id="2.10.25.10:FF:000060">
    <property type="entry name" value="Neurogenic locus notch protein 1"/>
    <property type="match status" value="1"/>
</dbReference>
<evidence type="ECO:0000256" key="6">
    <source>
        <dbReference type="PROSITE-ProRule" id="PRU00076"/>
    </source>
</evidence>
<dbReference type="InterPro" id="IPR049883">
    <property type="entry name" value="NOTCH1_EGF-like"/>
</dbReference>
<accession>A0A6H5GFG3</accession>
<dbReference type="GO" id="GO:0005886">
    <property type="term" value="C:plasma membrane"/>
    <property type="evidence" value="ECO:0007669"/>
    <property type="project" value="TreeGrafter"/>
</dbReference>
<keyword evidence="1 6" id="KW-0245">EGF-like domain</keyword>
<dbReference type="PROSITE" id="PS00010">
    <property type="entry name" value="ASX_HYDROXYL"/>
    <property type="match status" value="5"/>
</dbReference>
<dbReference type="GO" id="GO:0007411">
    <property type="term" value="P:axon guidance"/>
    <property type="evidence" value="ECO:0007669"/>
    <property type="project" value="TreeGrafter"/>
</dbReference>
<feature type="domain" description="EGF-like" evidence="7">
    <location>
        <begin position="472"/>
        <end position="508"/>
    </location>
</feature>
<dbReference type="GO" id="GO:0009986">
    <property type="term" value="C:cell surface"/>
    <property type="evidence" value="ECO:0007669"/>
    <property type="project" value="TreeGrafter"/>
</dbReference>
<dbReference type="PROSITE" id="PS50026">
    <property type="entry name" value="EGF_3"/>
    <property type="match status" value="5"/>
</dbReference>
<evidence type="ECO:0000256" key="1">
    <source>
        <dbReference type="ARBA" id="ARBA00022536"/>
    </source>
</evidence>
<keyword evidence="2" id="KW-0732">Signal</keyword>
<evidence type="ECO:0000313" key="8">
    <source>
        <dbReference type="EMBL" id="CAB0002147.1"/>
    </source>
</evidence>
<feature type="domain" description="EGF-like" evidence="7">
    <location>
        <begin position="432"/>
        <end position="470"/>
    </location>
</feature>
<feature type="disulfide bond" evidence="6">
    <location>
        <begin position="460"/>
        <end position="469"/>
    </location>
</feature>
<dbReference type="FunFam" id="2.10.25.10:FF:000125">
    <property type="entry name" value="Neurogenic locus notch protein-like"/>
    <property type="match status" value="1"/>
</dbReference>
<gene>
    <name evidence="8" type="ORF">NTEN_LOCUS7934</name>
</gene>
<dbReference type="Pfam" id="PF12661">
    <property type="entry name" value="hEGF"/>
    <property type="match status" value="2"/>
</dbReference>
<proteinExistence type="predicted"/>
<dbReference type="Pfam" id="PF07645">
    <property type="entry name" value="EGF_CA"/>
    <property type="match status" value="1"/>
</dbReference>
<dbReference type="FunFam" id="2.10.25.10:FF:000173">
    <property type="entry name" value="Neurogenic locus notch protein 2"/>
    <property type="match status" value="1"/>
</dbReference>
<protein>
    <recommendedName>
        <fullName evidence="7">EGF-like domain-containing protein</fullName>
    </recommendedName>
</protein>
<dbReference type="PROSITE" id="PS01187">
    <property type="entry name" value="EGF_CA"/>
    <property type="match status" value="2"/>
</dbReference>
<evidence type="ECO:0000256" key="2">
    <source>
        <dbReference type="ARBA" id="ARBA00022729"/>
    </source>
</evidence>
<dbReference type="InterPro" id="IPR000152">
    <property type="entry name" value="EGF-type_Asp/Asn_hydroxyl_site"/>
</dbReference>
<dbReference type="InterPro" id="IPR018097">
    <property type="entry name" value="EGF_Ca-bd_CS"/>
</dbReference>
<dbReference type="Gene3D" id="2.10.25.10">
    <property type="entry name" value="Laminin"/>
    <property type="match status" value="6"/>
</dbReference>
<name>A0A6H5GFG3_9HEMI</name>
<dbReference type="GO" id="GO:0043235">
    <property type="term" value="C:receptor complex"/>
    <property type="evidence" value="ECO:0007669"/>
    <property type="project" value="TreeGrafter"/>
</dbReference>
<evidence type="ECO:0000256" key="3">
    <source>
        <dbReference type="ARBA" id="ARBA00022737"/>
    </source>
</evidence>
<dbReference type="OrthoDB" id="283575at2759"/>
<evidence type="ECO:0000256" key="4">
    <source>
        <dbReference type="ARBA" id="ARBA00023157"/>
    </source>
</evidence>
<keyword evidence="9" id="KW-1185">Reference proteome</keyword>
<feature type="domain" description="EGF-like" evidence="7">
    <location>
        <begin position="549"/>
        <end position="584"/>
    </location>
</feature>
<feature type="disulfide bond" evidence="6">
    <location>
        <begin position="420"/>
        <end position="429"/>
    </location>
</feature>
<keyword evidence="5" id="KW-0325">Glycoprotein</keyword>
<dbReference type="AlphaFoldDB" id="A0A6H5GFG3"/>
<dbReference type="PROSITE" id="PS00022">
    <property type="entry name" value="EGF_1"/>
    <property type="match status" value="3"/>
</dbReference>
<feature type="domain" description="EGF-like" evidence="7">
    <location>
        <begin position="586"/>
        <end position="619"/>
    </location>
</feature>
<dbReference type="EMBL" id="CADCXU010011950">
    <property type="protein sequence ID" value="CAB0002147.1"/>
    <property type="molecule type" value="Genomic_DNA"/>
</dbReference>
<feature type="domain" description="EGF-like" evidence="7">
    <location>
        <begin position="394"/>
        <end position="430"/>
    </location>
</feature>
<dbReference type="InterPro" id="IPR001881">
    <property type="entry name" value="EGF-like_Ca-bd_dom"/>
</dbReference>
<keyword evidence="3" id="KW-0677">Repeat</keyword>
<feature type="non-terminal residue" evidence="8">
    <location>
        <position position="703"/>
    </location>
</feature>